<keyword evidence="3" id="KW-1185">Reference proteome</keyword>
<feature type="domain" description="Putative restriction endonuclease" evidence="1">
    <location>
        <begin position="24"/>
        <end position="169"/>
    </location>
</feature>
<comment type="caution">
    <text evidence="2">The sequence shown here is derived from an EMBL/GenBank/DDBJ whole genome shotgun (WGS) entry which is preliminary data.</text>
</comment>
<dbReference type="CDD" id="cd06260">
    <property type="entry name" value="DUF820-like"/>
    <property type="match status" value="1"/>
</dbReference>
<evidence type="ECO:0000313" key="3">
    <source>
        <dbReference type="Proteomes" id="UP001384579"/>
    </source>
</evidence>
<gene>
    <name evidence="2" type="ORF">WMG39_10045</name>
</gene>
<protein>
    <submittedName>
        <fullName evidence="2">Uma2 family endonuclease</fullName>
    </submittedName>
</protein>
<sequence>MVTLQLRQLDIPLGQRVLLHDISWSEFEAILVEMGEARSARLAYSQGTLEIRMPLPEHEVDKELIGDMVKILLEELEIDCECFGSTTFKRETQKSGVEPDQCFYIENHQQMRGKRRVDLTVDPPPDLAIEIDVTSKTQLDAYQALQVPELWRYENNQLQINVLQDGRYVAFPSSPIFPGLPIVEMIAEFVAQSTNLGRSASLRNFRDRIRRLEKLL</sequence>
<dbReference type="InterPro" id="IPR012296">
    <property type="entry name" value="Nuclease_put_TT1808"/>
</dbReference>
<dbReference type="GO" id="GO:0004519">
    <property type="term" value="F:endonuclease activity"/>
    <property type="evidence" value="ECO:0007669"/>
    <property type="project" value="UniProtKB-KW"/>
</dbReference>
<keyword evidence="2" id="KW-0378">Hydrolase</keyword>
<dbReference type="PANTHER" id="PTHR47152:SF1">
    <property type="entry name" value="SLL1186 PROTEIN"/>
    <property type="match status" value="1"/>
</dbReference>
<dbReference type="InterPro" id="IPR011335">
    <property type="entry name" value="Restrct_endonuc-II-like"/>
</dbReference>
<reference evidence="2 3" key="1">
    <citation type="journal article" date="2020" name="Harmful Algae">
        <title>Molecular and morphological characterization of a novel dihydroanatoxin-a producing Microcoleus species (cyanobacteria) from the Russian River, California, USA.</title>
        <authorList>
            <person name="Conklin K.Y."/>
            <person name="Stancheva R."/>
            <person name="Otten T.G."/>
            <person name="Fadness R."/>
            <person name="Boyer G.L."/>
            <person name="Read B."/>
            <person name="Zhang X."/>
            <person name="Sheath R.G."/>
        </authorList>
    </citation>
    <scope>NUCLEOTIDE SEQUENCE [LARGE SCALE GENOMIC DNA]</scope>
    <source>
        <strain evidence="2 3">PTRS2</strain>
    </source>
</reference>
<dbReference type="Pfam" id="PF05685">
    <property type="entry name" value="Uma2"/>
    <property type="match status" value="1"/>
</dbReference>
<keyword evidence="2" id="KW-0255">Endonuclease</keyword>
<evidence type="ECO:0000259" key="1">
    <source>
        <dbReference type="Pfam" id="PF05685"/>
    </source>
</evidence>
<proteinExistence type="predicted"/>
<dbReference type="SUPFAM" id="SSF52980">
    <property type="entry name" value="Restriction endonuclease-like"/>
    <property type="match status" value="1"/>
</dbReference>
<keyword evidence="2" id="KW-0540">Nuclease</keyword>
<dbReference type="PANTHER" id="PTHR47152">
    <property type="entry name" value="SLR2084 PROTEIN-RELATED"/>
    <property type="match status" value="1"/>
</dbReference>
<dbReference type="Proteomes" id="UP001384579">
    <property type="component" value="Unassembled WGS sequence"/>
</dbReference>
<organism evidence="2 3">
    <name type="scientific">Microcoleus anatoxicus PTRS2</name>
    <dbReference type="NCBI Taxonomy" id="2705321"/>
    <lineage>
        <taxon>Bacteria</taxon>
        <taxon>Bacillati</taxon>
        <taxon>Cyanobacteriota</taxon>
        <taxon>Cyanophyceae</taxon>
        <taxon>Oscillatoriophycideae</taxon>
        <taxon>Oscillatoriales</taxon>
        <taxon>Microcoleaceae</taxon>
        <taxon>Microcoleus</taxon>
        <taxon>Microcoleus anatoxicus</taxon>
    </lineage>
</organism>
<name>A0ABU8YLG9_9CYAN</name>
<dbReference type="RefSeq" id="WP_340524350.1">
    <property type="nucleotide sequence ID" value="NZ_JBBLXS010000101.1"/>
</dbReference>
<dbReference type="InterPro" id="IPR008538">
    <property type="entry name" value="Uma2"/>
</dbReference>
<evidence type="ECO:0000313" key="2">
    <source>
        <dbReference type="EMBL" id="MEK0185201.1"/>
    </source>
</evidence>
<dbReference type="Gene3D" id="3.90.1570.10">
    <property type="entry name" value="tt1808, chain A"/>
    <property type="match status" value="1"/>
</dbReference>
<dbReference type="EMBL" id="JBBLXS010000101">
    <property type="protein sequence ID" value="MEK0185201.1"/>
    <property type="molecule type" value="Genomic_DNA"/>
</dbReference>
<accession>A0ABU8YLG9</accession>